<keyword evidence="1" id="KW-0175">Coiled coil</keyword>
<dbReference type="GO" id="GO:0005829">
    <property type="term" value="C:cytosol"/>
    <property type="evidence" value="ECO:0007669"/>
    <property type="project" value="TreeGrafter"/>
</dbReference>
<keyword evidence="3" id="KW-1185">Reference proteome</keyword>
<name>A0AAD9P6E2_RIDPI</name>
<evidence type="ECO:0000313" key="2">
    <source>
        <dbReference type="EMBL" id="KAK2188984.1"/>
    </source>
</evidence>
<gene>
    <name evidence="2" type="ORF">NP493_118g00004</name>
</gene>
<evidence type="ECO:0008006" key="4">
    <source>
        <dbReference type="Google" id="ProtNLM"/>
    </source>
</evidence>
<dbReference type="PANTHER" id="PTHR15434:SF2">
    <property type="entry name" value="HEAT SHOCK FACTOR 2-BINDING PROTEIN"/>
    <property type="match status" value="1"/>
</dbReference>
<protein>
    <recommendedName>
        <fullName evidence="4">Heat shock factor 2-binding protein</fullName>
    </recommendedName>
</protein>
<dbReference type="Proteomes" id="UP001209878">
    <property type="component" value="Unassembled WGS sequence"/>
</dbReference>
<feature type="coiled-coil region" evidence="1">
    <location>
        <begin position="42"/>
        <end position="126"/>
    </location>
</feature>
<evidence type="ECO:0000256" key="1">
    <source>
        <dbReference type="SAM" id="Coils"/>
    </source>
</evidence>
<comment type="caution">
    <text evidence="2">The sequence shown here is derived from an EMBL/GenBank/DDBJ whole genome shotgun (WGS) entry which is preliminary data.</text>
</comment>
<dbReference type="PANTHER" id="PTHR15434">
    <property type="entry name" value="HEAT SHOCK FACTOR 2-BINDING PROTEIN"/>
    <property type="match status" value="1"/>
</dbReference>
<dbReference type="InterPro" id="IPR039584">
    <property type="entry name" value="HSF2BP"/>
</dbReference>
<reference evidence="2" key="1">
    <citation type="journal article" date="2023" name="Mol. Biol. Evol.">
        <title>Third-Generation Sequencing Reveals the Adaptive Role of the Epigenome in Three Deep-Sea Polychaetes.</title>
        <authorList>
            <person name="Perez M."/>
            <person name="Aroh O."/>
            <person name="Sun Y."/>
            <person name="Lan Y."/>
            <person name="Juniper S.K."/>
            <person name="Young C.R."/>
            <person name="Angers B."/>
            <person name="Qian P.Y."/>
        </authorList>
    </citation>
    <scope>NUCLEOTIDE SEQUENCE</scope>
    <source>
        <strain evidence="2">R07B-5</strain>
    </source>
</reference>
<dbReference type="AlphaFoldDB" id="A0AAD9P6E2"/>
<sequence>MLVITELKPISTFQHITYSNFVWPRQTAVIPAKCVWVRRTDLLALQRETRTLQQNLRKAINSDLQQAHALLEKVEHELEVVCQELEGARTERNHWQARCETALAEARKEKEEKYQLQCDLQEMSEQLSQQSAYCASMGAATCTLLWRVSRCEDSIESIIVGCKVDEFLSMTSSTVESYVDTYKDDVPQEQTDETVFILALCGIITNIAASPCGRDFLMTKDTGRAMLDTFITILAEAPSRKCARMKK</sequence>
<proteinExistence type="predicted"/>
<evidence type="ECO:0000313" key="3">
    <source>
        <dbReference type="Proteomes" id="UP001209878"/>
    </source>
</evidence>
<organism evidence="2 3">
    <name type="scientific">Ridgeia piscesae</name>
    <name type="common">Tubeworm</name>
    <dbReference type="NCBI Taxonomy" id="27915"/>
    <lineage>
        <taxon>Eukaryota</taxon>
        <taxon>Metazoa</taxon>
        <taxon>Spiralia</taxon>
        <taxon>Lophotrochozoa</taxon>
        <taxon>Annelida</taxon>
        <taxon>Polychaeta</taxon>
        <taxon>Sedentaria</taxon>
        <taxon>Canalipalpata</taxon>
        <taxon>Sabellida</taxon>
        <taxon>Siboglinidae</taxon>
        <taxon>Ridgeia</taxon>
    </lineage>
</organism>
<dbReference type="EMBL" id="JAODUO010000117">
    <property type="protein sequence ID" value="KAK2188984.1"/>
    <property type="molecule type" value="Genomic_DNA"/>
</dbReference>
<accession>A0AAD9P6E2</accession>